<comment type="caution">
    <text evidence="1">The sequence shown here is derived from an EMBL/GenBank/DDBJ whole genome shotgun (WGS) entry which is preliminary data.</text>
</comment>
<dbReference type="EMBL" id="JAZGQK010000007">
    <property type="protein sequence ID" value="MEE6259023.1"/>
    <property type="molecule type" value="Genomic_DNA"/>
</dbReference>
<keyword evidence="1" id="KW-0808">Transferase</keyword>
<evidence type="ECO:0000313" key="2">
    <source>
        <dbReference type="Proteomes" id="UP001332243"/>
    </source>
</evidence>
<keyword evidence="1" id="KW-0489">Methyltransferase</keyword>
<dbReference type="GO" id="GO:0008168">
    <property type="term" value="F:methyltransferase activity"/>
    <property type="evidence" value="ECO:0007669"/>
    <property type="project" value="UniProtKB-KW"/>
</dbReference>
<evidence type="ECO:0000313" key="1">
    <source>
        <dbReference type="EMBL" id="MEE6259023.1"/>
    </source>
</evidence>
<sequence length="262" mass="29021">MDWVRDFYSTTGGWWGAAEARITDRDRRRVALIHAHRGNARPGRVLELGSGYGATAAATAQAGHTVTAVEVSDRADFAARFARDTAPGSLVVLKEDFYAVRLPGRFDVVCYWNGFGVGSDADQRRLLARIGDEWLTPDGVALVDVANPFVWAGWDGDEEHRLPRPELGYHHELYERTSFDPVTCTAVDTWWSATDPTQRISQRLRCYTPADLSLLLTGTGLVLDRITVGDRTSAPTASPGLPELLREQHEYLAVLRREAGRA</sequence>
<dbReference type="SUPFAM" id="SSF53335">
    <property type="entry name" value="S-adenosyl-L-methionine-dependent methyltransferases"/>
    <property type="match status" value="1"/>
</dbReference>
<organism evidence="1 2">
    <name type="scientific">Plantactinospora sonchi</name>
    <dbReference type="NCBI Taxonomy" id="1544735"/>
    <lineage>
        <taxon>Bacteria</taxon>
        <taxon>Bacillati</taxon>
        <taxon>Actinomycetota</taxon>
        <taxon>Actinomycetes</taxon>
        <taxon>Micromonosporales</taxon>
        <taxon>Micromonosporaceae</taxon>
        <taxon>Plantactinospora</taxon>
    </lineage>
</organism>
<keyword evidence="2" id="KW-1185">Reference proteome</keyword>
<dbReference type="Proteomes" id="UP001332243">
    <property type="component" value="Unassembled WGS sequence"/>
</dbReference>
<gene>
    <name evidence="1" type="ORF">V1633_11045</name>
</gene>
<dbReference type="InterPro" id="IPR029063">
    <property type="entry name" value="SAM-dependent_MTases_sf"/>
</dbReference>
<dbReference type="EC" id="2.1.-.-" evidence="1"/>
<dbReference type="CDD" id="cd02440">
    <property type="entry name" value="AdoMet_MTases"/>
    <property type="match status" value="1"/>
</dbReference>
<accession>A0ABU7RR93</accession>
<dbReference type="RefSeq" id="WP_331214134.1">
    <property type="nucleotide sequence ID" value="NZ_JAZGQK010000007.1"/>
</dbReference>
<dbReference type="Pfam" id="PF13489">
    <property type="entry name" value="Methyltransf_23"/>
    <property type="match status" value="1"/>
</dbReference>
<proteinExistence type="predicted"/>
<dbReference type="Gene3D" id="3.40.50.150">
    <property type="entry name" value="Vaccinia Virus protein VP39"/>
    <property type="match status" value="1"/>
</dbReference>
<reference evidence="1 2" key="1">
    <citation type="submission" date="2024-01" db="EMBL/GenBank/DDBJ databases">
        <title>Genome insights into Plantactinospora sonchi sp. nov.</title>
        <authorList>
            <person name="Wang L."/>
        </authorList>
    </citation>
    <scope>NUCLEOTIDE SEQUENCE [LARGE SCALE GENOMIC DNA]</scope>
    <source>
        <strain evidence="1 2">NEAU-QY2</strain>
    </source>
</reference>
<dbReference type="GO" id="GO:0032259">
    <property type="term" value="P:methylation"/>
    <property type="evidence" value="ECO:0007669"/>
    <property type="project" value="UniProtKB-KW"/>
</dbReference>
<protein>
    <submittedName>
        <fullName evidence="1">Class I SAM-dependent methyltransferase</fullName>
        <ecNumber evidence="1">2.1.-.-</ecNumber>
    </submittedName>
</protein>
<name>A0ABU7RR93_9ACTN</name>